<evidence type="ECO:0000256" key="1">
    <source>
        <dbReference type="SAM" id="SignalP"/>
    </source>
</evidence>
<dbReference type="AlphaFoldDB" id="A0A1K2HD15"/>
<dbReference type="RefSeq" id="WP_072427873.1">
    <property type="nucleotide sequence ID" value="NZ_FPKR01000004.1"/>
</dbReference>
<evidence type="ECO:0000259" key="2">
    <source>
        <dbReference type="Pfam" id="PF13511"/>
    </source>
</evidence>
<keyword evidence="4" id="KW-1185">Reference proteome</keyword>
<evidence type="ECO:0000313" key="4">
    <source>
        <dbReference type="Proteomes" id="UP000186513"/>
    </source>
</evidence>
<organism evidence="3 4">
    <name type="scientific">Chitinimonas taiwanensis DSM 18899</name>
    <dbReference type="NCBI Taxonomy" id="1121279"/>
    <lineage>
        <taxon>Bacteria</taxon>
        <taxon>Pseudomonadati</taxon>
        <taxon>Pseudomonadota</taxon>
        <taxon>Betaproteobacteria</taxon>
        <taxon>Neisseriales</taxon>
        <taxon>Chitinibacteraceae</taxon>
        <taxon>Chitinimonas</taxon>
    </lineage>
</organism>
<dbReference type="EMBL" id="FPKR01000004">
    <property type="protein sequence ID" value="SFZ74654.1"/>
    <property type="molecule type" value="Genomic_DNA"/>
</dbReference>
<accession>A0A1K2HD15</accession>
<proteinExistence type="predicted"/>
<gene>
    <name evidence="3" type="ORF">SAMN02745887_01350</name>
</gene>
<keyword evidence="1" id="KW-0732">Signal</keyword>
<dbReference type="PROSITE" id="PS51354">
    <property type="entry name" value="GLUTAREDOXIN_2"/>
    <property type="match status" value="1"/>
</dbReference>
<dbReference type="InterPro" id="IPR025392">
    <property type="entry name" value="DUF4124"/>
</dbReference>
<dbReference type="CDD" id="cd02976">
    <property type="entry name" value="NrdH"/>
    <property type="match status" value="1"/>
</dbReference>
<dbReference type="SUPFAM" id="SSF52833">
    <property type="entry name" value="Thioredoxin-like"/>
    <property type="match status" value="1"/>
</dbReference>
<reference evidence="3 4" key="1">
    <citation type="submission" date="2016-11" db="EMBL/GenBank/DDBJ databases">
        <authorList>
            <person name="Jaros S."/>
            <person name="Januszkiewicz K."/>
            <person name="Wedrychowicz H."/>
        </authorList>
    </citation>
    <scope>NUCLEOTIDE SEQUENCE [LARGE SCALE GENOMIC DNA]</scope>
    <source>
        <strain evidence="3 4">DSM 18899</strain>
    </source>
</reference>
<sequence>MQRLLILALLLLTPLAQAAVYKWKDANGNTIFSDQPPPNQKAEQRDIKANVMQTSGGNFNTREAMRKNPVTLWTNNCGEPCDSARALLGKRGIAYSLRNPEASAADFEALKKLVGAASVPVLQIGSNTKLTGFNAASWASALDAAGYGQTADPTLKAGETPAAAPKQ</sequence>
<dbReference type="Proteomes" id="UP000186513">
    <property type="component" value="Unassembled WGS sequence"/>
</dbReference>
<feature type="signal peptide" evidence="1">
    <location>
        <begin position="1"/>
        <end position="18"/>
    </location>
</feature>
<dbReference type="InterPro" id="IPR036249">
    <property type="entry name" value="Thioredoxin-like_sf"/>
</dbReference>
<feature type="chain" id="PRO_5009678455" evidence="1">
    <location>
        <begin position="19"/>
        <end position="167"/>
    </location>
</feature>
<evidence type="ECO:0000313" key="3">
    <source>
        <dbReference type="EMBL" id="SFZ74654.1"/>
    </source>
</evidence>
<dbReference type="Gene3D" id="3.40.30.10">
    <property type="entry name" value="Glutaredoxin"/>
    <property type="match status" value="1"/>
</dbReference>
<name>A0A1K2HD15_9NEIS</name>
<feature type="domain" description="DUF4124" evidence="2">
    <location>
        <begin position="7"/>
        <end position="45"/>
    </location>
</feature>
<dbReference type="OrthoDB" id="8794394at2"/>
<dbReference type="Pfam" id="PF13511">
    <property type="entry name" value="DUF4124"/>
    <property type="match status" value="1"/>
</dbReference>
<dbReference type="STRING" id="1121279.SAMN02745887_01350"/>
<protein>
    <submittedName>
        <fullName evidence="3">Glutaredoxin</fullName>
    </submittedName>
</protein>